<feature type="domain" description="Response regulatory" evidence="4">
    <location>
        <begin position="2"/>
        <end position="118"/>
    </location>
</feature>
<dbReference type="InterPro" id="IPR011006">
    <property type="entry name" value="CheY-like_superfamily"/>
</dbReference>
<keyword evidence="3" id="KW-0597">Phosphoprotein</keyword>
<evidence type="ECO:0000256" key="2">
    <source>
        <dbReference type="ARBA" id="ARBA00024867"/>
    </source>
</evidence>
<name>A0ABS2MRI0_9FIRM</name>
<dbReference type="Gene3D" id="3.40.50.2300">
    <property type="match status" value="1"/>
</dbReference>
<dbReference type="RefSeq" id="WP_204663999.1">
    <property type="nucleotide sequence ID" value="NZ_JAFBDT010000010.1"/>
</dbReference>
<dbReference type="Pfam" id="PF00072">
    <property type="entry name" value="Response_reg"/>
    <property type="match status" value="1"/>
</dbReference>
<dbReference type="InterPro" id="IPR052048">
    <property type="entry name" value="ST_Response_Regulator"/>
</dbReference>
<dbReference type="InterPro" id="IPR013972">
    <property type="entry name" value="YcbB"/>
</dbReference>
<sequence length="280" mass="31914">MKLYIVDDDATVIKMIEEIILDNALGEIVGMNTNSKQALEEVRLLKPDLVLVDLLMPELDGITFVEQISQTSPHIKSIMISQVTSKKIVGDAYEKGITFFVGKPINKKELTHVILNVADQIKLESSMMQIKSLLEKGNTVRSSGEQSLENDTRKYRLFFSKLGILGESGCDDIIKICDYLKQNMDHVHQERLNEITAKVSDNSKAMEQRIRRTINKGMSNVASLGIEDYLNETFVKFSNSLFDFDQVRLEMEFIRRKTNSGGKINIRKFMDNLLLIIEEM</sequence>
<reference evidence="5 6" key="1">
    <citation type="submission" date="2021-01" db="EMBL/GenBank/DDBJ databases">
        <title>Genomic Encyclopedia of Type Strains, Phase IV (KMG-IV): sequencing the most valuable type-strain genomes for metagenomic binning, comparative biology and taxonomic classification.</title>
        <authorList>
            <person name="Goeker M."/>
        </authorList>
    </citation>
    <scope>NUCLEOTIDE SEQUENCE [LARGE SCALE GENOMIC DNA]</scope>
    <source>
        <strain evidence="5 6">DSM 24436</strain>
    </source>
</reference>
<evidence type="ECO:0000256" key="1">
    <source>
        <dbReference type="ARBA" id="ARBA00018672"/>
    </source>
</evidence>
<evidence type="ECO:0000313" key="6">
    <source>
        <dbReference type="Proteomes" id="UP000767854"/>
    </source>
</evidence>
<feature type="modified residue" description="4-aspartylphosphate" evidence="3">
    <location>
        <position position="53"/>
    </location>
</feature>
<comment type="function">
    <text evidence="2">May play the central regulatory role in sporulation. It may be an element of the effector pathway responsible for the activation of sporulation genes in response to nutritional stress. Spo0A may act in concert with spo0H (a sigma factor) to control the expression of some genes that are critical to the sporulation process.</text>
</comment>
<dbReference type="Pfam" id="PF08664">
    <property type="entry name" value="YcbB"/>
    <property type="match status" value="1"/>
</dbReference>
<dbReference type="InterPro" id="IPR001789">
    <property type="entry name" value="Sig_transdc_resp-reg_receiver"/>
</dbReference>
<evidence type="ECO:0000256" key="3">
    <source>
        <dbReference type="PROSITE-ProRule" id="PRU00169"/>
    </source>
</evidence>
<accession>A0ABS2MRI0</accession>
<proteinExistence type="predicted"/>
<dbReference type="PANTHER" id="PTHR43228">
    <property type="entry name" value="TWO-COMPONENT RESPONSE REGULATOR"/>
    <property type="match status" value="1"/>
</dbReference>
<evidence type="ECO:0000313" key="5">
    <source>
        <dbReference type="EMBL" id="MBM7561994.1"/>
    </source>
</evidence>
<dbReference type="Proteomes" id="UP000767854">
    <property type="component" value="Unassembled WGS sequence"/>
</dbReference>
<dbReference type="EMBL" id="JAFBDT010000010">
    <property type="protein sequence ID" value="MBM7561994.1"/>
    <property type="molecule type" value="Genomic_DNA"/>
</dbReference>
<evidence type="ECO:0000259" key="4">
    <source>
        <dbReference type="PROSITE" id="PS50110"/>
    </source>
</evidence>
<dbReference type="PANTHER" id="PTHR43228:SF8">
    <property type="entry name" value="TRANSCRIPTIONAL REGULATORY PROTEIN GLNL"/>
    <property type="match status" value="1"/>
</dbReference>
<organism evidence="5 6">
    <name type="scientific">Fusibacter tunisiensis</name>
    <dbReference type="NCBI Taxonomy" id="1008308"/>
    <lineage>
        <taxon>Bacteria</taxon>
        <taxon>Bacillati</taxon>
        <taxon>Bacillota</taxon>
        <taxon>Clostridia</taxon>
        <taxon>Eubacteriales</taxon>
        <taxon>Eubacteriales Family XII. Incertae Sedis</taxon>
        <taxon>Fusibacter</taxon>
    </lineage>
</organism>
<dbReference type="SMART" id="SM00448">
    <property type="entry name" value="REC"/>
    <property type="match status" value="1"/>
</dbReference>
<protein>
    <recommendedName>
        <fullName evidence="1">Stage 0 sporulation protein A homolog</fullName>
    </recommendedName>
</protein>
<dbReference type="PROSITE" id="PS50110">
    <property type="entry name" value="RESPONSE_REGULATORY"/>
    <property type="match status" value="1"/>
</dbReference>
<gene>
    <name evidence="5" type="ORF">JOC49_001537</name>
</gene>
<comment type="caution">
    <text evidence="5">The sequence shown here is derived from an EMBL/GenBank/DDBJ whole genome shotgun (WGS) entry which is preliminary data.</text>
</comment>
<dbReference type="SUPFAM" id="SSF52172">
    <property type="entry name" value="CheY-like"/>
    <property type="match status" value="1"/>
</dbReference>
<keyword evidence="6" id="KW-1185">Reference proteome</keyword>